<accession>A0A9W4XD35</accession>
<proteinExistence type="predicted"/>
<gene>
    <name evidence="1" type="ORF">PDIGIT_LOCUS428</name>
</gene>
<sequence length="161" mass="18783">MMSFSMKSRFPISCIRVHGLAIESLTALRRKSTTSRPWLRKIMSSSAIQLQIIQFFPKPSILSACTCDTLGSELLECTKRHTFFTRLHTKERDELVQELRRIVFLDVHHDTGNVNDVVCPNKMFRYWLRHIQKIQAHIFRELILGRKVCARDVETVELGIL</sequence>
<evidence type="ECO:0000313" key="2">
    <source>
        <dbReference type="Proteomes" id="UP001152607"/>
    </source>
</evidence>
<evidence type="ECO:0000313" key="1">
    <source>
        <dbReference type="EMBL" id="CAI6236776.1"/>
    </source>
</evidence>
<keyword evidence="2" id="KW-1185">Reference proteome</keyword>
<reference evidence="1" key="1">
    <citation type="submission" date="2023-01" db="EMBL/GenBank/DDBJ databases">
        <authorList>
            <person name="Van Ghelder C."/>
            <person name="Rancurel C."/>
        </authorList>
    </citation>
    <scope>NUCLEOTIDE SEQUENCE</scope>
    <source>
        <strain evidence="1">CNCM I-4278</strain>
    </source>
</reference>
<name>A0A9W4XD35_9PLEO</name>
<dbReference type="AlphaFoldDB" id="A0A9W4XD35"/>
<dbReference type="EMBL" id="CAOQHR010000001">
    <property type="protein sequence ID" value="CAI6236776.1"/>
    <property type="molecule type" value="Genomic_DNA"/>
</dbReference>
<protein>
    <submittedName>
        <fullName evidence="1">Uncharacterized protein</fullName>
    </submittedName>
</protein>
<dbReference type="Proteomes" id="UP001152607">
    <property type="component" value="Unassembled WGS sequence"/>
</dbReference>
<organism evidence="1 2">
    <name type="scientific">Periconia digitata</name>
    <dbReference type="NCBI Taxonomy" id="1303443"/>
    <lineage>
        <taxon>Eukaryota</taxon>
        <taxon>Fungi</taxon>
        <taxon>Dikarya</taxon>
        <taxon>Ascomycota</taxon>
        <taxon>Pezizomycotina</taxon>
        <taxon>Dothideomycetes</taxon>
        <taxon>Pleosporomycetidae</taxon>
        <taxon>Pleosporales</taxon>
        <taxon>Massarineae</taxon>
        <taxon>Periconiaceae</taxon>
        <taxon>Periconia</taxon>
    </lineage>
</organism>
<comment type="caution">
    <text evidence="1">The sequence shown here is derived from an EMBL/GenBank/DDBJ whole genome shotgun (WGS) entry which is preliminary data.</text>
</comment>